<protein>
    <recommendedName>
        <fullName evidence="3">P-loop containing nucleoside triphosphate hydrolase</fullName>
    </recommendedName>
</protein>
<sequence length="32" mass="3333">MSSILRINVAVLGGLEAGKTTLLNTFVSDGVR</sequence>
<evidence type="ECO:0000313" key="2">
    <source>
        <dbReference type="Proteomes" id="UP000265618"/>
    </source>
</evidence>
<feature type="non-terminal residue" evidence="1">
    <location>
        <position position="32"/>
    </location>
</feature>
<keyword evidence="2" id="KW-1185">Reference proteome</keyword>
<dbReference type="EMBL" id="BDIP01000066">
    <property type="protein sequence ID" value="GCA62007.1"/>
    <property type="molecule type" value="Genomic_DNA"/>
</dbReference>
<accession>A0A391NI73</accession>
<dbReference type="Proteomes" id="UP000265618">
    <property type="component" value="Unassembled WGS sequence"/>
</dbReference>
<reference evidence="1 2" key="1">
    <citation type="journal article" date="2018" name="PLoS ONE">
        <title>The draft genome of Kipferlia bialata reveals reductive genome evolution in fornicate parasites.</title>
        <authorList>
            <person name="Tanifuji G."/>
            <person name="Takabayashi S."/>
            <person name="Kume K."/>
            <person name="Takagi M."/>
            <person name="Nakayama T."/>
            <person name="Kamikawa R."/>
            <person name="Inagaki Y."/>
            <person name="Hashimoto T."/>
        </authorList>
    </citation>
    <scope>NUCLEOTIDE SEQUENCE [LARGE SCALE GENOMIC DNA]</scope>
    <source>
        <strain evidence="1">NY0173</strain>
    </source>
</reference>
<comment type="caution">
    <text evidence="1">The sequence shown here is derived from an EMBL/GenBank/DDBJ whole genome shotgun (WGS) entry which is preliminary data.</text>
</comment>
<dbReference type="AlphaFoldDB" id="A0A391NI73"/>
<name>A0A391NI73_9EUKA</name>
<dbReference type="SUPFAM" id="SSF52540">
    <property type="entry name" value="P-loop containing nucleoside triphosphate hydrolases"/>
    <property type="match status" value="1"/>
</dbReference>
<organism evidence="1 2">
    <name type="scientific">Kipferlia bialata</name>
    <dbReference type="NCBI Taxonomy" id="797122"/>
    <lineage>
        <taxon>Eukaryota</taxon>
        <taxon>Metamonada</taxon>
        <taxon>Carpediemonas-like organisms</taxon>
        <taxon>Kipferlia</taxon>
    </lineage>
</organism>
<evidence type="ECO:0000313" key="1">
    <source>
        <dbReference type="EMBL" id="GCA62007.1"/>
    </source>
</evidence>
<proteinExistence type="predicted"/>
<dbReference type="InterPro" id="IPR027417">
    <property type="entry name" value="P-loop_NTPase"/>
</dbReference>
<evidence type="ECO:0008006" key="3">
    <source>
        <dbReference type="Google" id="ProtNLM"/>
    </source>
</evidence>
<gene>
    <name evidence="1" type="ORF">KIPB_000553</name>
</gene>